<dbReference type="STRING" id="2017.SAMN05444320_1228"/>
<keyword evidence="1" id="KW-0175">Coiled coil</keyword>
<feature type="coiled-coil region" evidence="1">
    <location>
        <begin position="324"/>
        <end position="351"/>
    </location>
</feature>
<proteinExistence type="predicted"/>
<gene>
    <name evidence="4" type="ORF">SAMN05444320_1228</name>
</gene>
<dbReference type="PANTHER" id="PTHR43681:SF1">
    <property type="entry name" value="SARCALUMENIN"/>
    <property type="match status" value="1"/>
</dbReference>
<dbReference type="RefSeq" id="WP_234996035.1">
    <property type="nucleotide sequence ID" value="NZ_FQVN01000022.1"/>
</dbReference>
<dbReference type="InterPro" id="IPR051943">
    <property type="entry name" value="TRAFAC_Dynamin-like_GTPase"/>
</dbReference>
<evidence type="ECO:0000256" key="2">
    <source>
        <dbReference type="SAM" id="MobiDB-lite"/>
    </source>
</evidence>
<evidence type="ECO:0000256" key="1">
    <source>
        <dbReference type="SAM" id="Coils"/>
    </source>
</evidence>
<feature type="region of interest" description="Disordered" evidence="2">
    <location>
        <begin position="1"/>
        <end position="26"/>
    </location>
</feature>
<dbReference type="Pfam" id="PF00350">
    <property type="entry name" value="Dynamin_N"/>
    <property type="match status" value="1"/>
</dbReference>
<evidence type="ECO:0000259" key="3">
    <source>
        <dbReference type="Pfam" id="PF00350"/>
    </source>
</evidence>
<keyword evidence="5" id="KW-1185">Reference proteome</keyword>
<evidence type="ECO:0000313" key="5">
    <source>
        <dbReference type="Proteomes" id="UP000184501"/>
    </source>
</evidence>
<evidence type="ECO:0000313" key="4">
    <source>
        <dbReference type="EMBL" id="SHH09580.1"/>
    </source>
</evidence>
<feature type="compositionally biased region" description="Low complexity" evidence="2">
    <location>
        <begin position="10"/>
        <end position="26"/>
    </location>
</feature>
<dbReference type="InterPro" id="IPR045063">
    <property type="entry name" value="Dynamin_N"/>
</dbReference>
<dbReference type="InterPro" id="IPR027417">
    <property type="entry name" value="P-loop_NTPase"/>
</dbReference>
<accession>A0A1M5Q6R3</accession>
<feature type="domain" description="Dynamin N-terminal" evidence="3">
    <location>
        <begin position="67"/>
        <end position="211"/>
    </location>
</feature>
<dbReference type="SUPFAM" id="SSF52540">
    <property type="entry name" value="P-loop containing nucleoside triphosphate hydrolases"/>
    <property type="match status" value="1"/>
</dbReference>
<dbReference type="Proteomes" id="UP000184501">
    <property type="component" value="Unassembled WGS sequence"/>
</dbReference>
<dbReference type="EMBL" id="FQVN01000022">
    <property type="protein sequence ID" value="SHH09580.1"/>
    <property type="molecule type" value="Genomic_DNA"/>
</dbReference>
<reference evidence="4 5" key="1">
    <citation type="submission" date="2016-11" db="EMBL/GenBank/DDBJ databases">
        <authorList>
            <person name="Jaros S."/>
            <person name="Januszkiewicz K."/>
            <person name="Wedrychowicz H."/>
        </authorList>
    </citation>
    <scope>NUCLEOTIDE SEQUENCE [LARGE SCALE GENOMIC DNA]</scope>
    <source>
        <strain evidence="4 5">DSM 44523</strain>
    </source>
</reference>
<organism evidence="4 5">
    <name type="scientific">Streptoalloteichus hindustanus</name>
    <dbReference type="NCBI Taxonomy" id="2017"/>
    <lineage>
        <taxon>Bacteria</taxon>
        <taxon>Bacillati</taxon>
        <taxon>Actinomycetota</taxon>
        <taxon>Actinomycetes</taxon>
        <taxon>Pseudonocardiales</taxon>
        <taxon>Pseudonocardiaceae</taxon>
        <taxon>Streptoalloteichus</taxon>
    </lineage>
</organism>
<protein>
    <submittedName>
        <fullName evidence="4">Dynamin family protein</fullName>
    </submittedName>
</protein>
<dbReference type="PANTHER" id="PTHR43681">
    <property type="entry name" value="TRANSMEMBRANE GTPASE FZO"/>
    <property type="match status" value="1"/>
</dbReference>
<name>A0A1M5Q6R3_STRHI</name>
<dbReference type="Gene3D" id="3.40.50.300">
    <property type="entry name" value="P-loop containing nucleotide triphosphate hydrolases"/>
    <property type="match status" value="1"/>
</dbReference>
<sequence>MAGPVASTGPALRAADPPATTPAAGSASPWLAVLDETIGVCEAHRRQDLAHGLRRRRAGLLAPHLRVVVVGMAKQGKSQLVNALVNAPVCAVGDDVSPSAATVVQHAETPSAVLVARPAAAGAPPARVPVPVDQVAREVGARAGLLRAEVGIPRALLASGLSFVDTPPLGDPTTERGGAVHAALADADAVVLVSDATGELTGAELDLLRQVAASCPAVLVALTKIDLVTGWRQVLERNRARLAGAGLAVPQLPVSAALRLRAADAGDRALNGESGFPELLDHLRRSVVARRDQLARWTVAVATTAALEPVVARVRAEVALPSRTGVAASRLEEAQRQLEELRRRSGRCHQVLADEMADLTADIDHDLRERTRGVLREVDRVLDEADPLAVWEILEDWLGRNLSEVAEASSTWLVERCEWIAEKVALGFPAADARAPAPLTALGLPADEVSAVDMPKIERFTAAQKAFIGLKGSYGGVLMFGLVTSLAGLPMINPLSLGAGAAFAGKSVRDESRNRLQRRQTVAKAAVQRHVDDFFLRFGKECRDAARHVHRVLRDHLTALTEELQERIVEGVRRTKEAANAEAVERDRRNQELQRLLALDRRARALAVATRATPLEITA</sequence>
<dbReference type="AlphaFoldDB" id="A0A1M5Q6R3"/>